<dbReference type="GO" id="GO:0004497">
    <property type="term" value="F:monooxygenase activity"/>
    <property type="evidence" value="ECO:0007669"/>
    <property type="project" value="InterPro"/>
</dbReference>
<evidence type="ECO:0000313" key="1">
    <source>
        <dbReference type="EMBL" id="CAF5174957.1"/>
    </source>
</evidence>
<organism evidence="1 2">
    <name type="scientific">Rotaria magnacalcarata</name>
    <dbReference type="NCBI Taxonomy" id="392030"/>
    <lineage>
        <taxon>Eukaryota</taxon>
        <taxon>Metazoa</taxon>
        <taxon>Spiralia</taxon>
        <taxon>Gnathifera</taxon>
        <taxon>Rotifera</taxon>
        <taxon>Eurotatoria</taxon>
        <taxon>Bdelloidea</taxon>
        <taxon>Philodinida</taxon>
        <taxon>Philodinidae</taxon>
        <taxon>Rotaria</taxon>
    </lineage>
</organism>
<name>A0A8S3GY70_9BILA</name>
<sequence length="90" mass="10008">EIFNIRKSIIAGDPFAHQVALEKQLGGDYYHVSFGSVARLDTSDPALINGVLKTNARAYHKEYTMRLTLGVLLGNNSLLMADDEIHAQHR</sequence>
<dbReference type="GO" id="GO:0016705">
    <property type="term" value="F:oxidoreductase activity, acting on paired donors, with incorporation or reduction of molecular oxygen"/>
    <property type="evidence" value="ECO:0007669"/>
    <property type="project" value="InterPro"/>
</dbReference>
<dbReference type="Gene3D" id="1.10.630.10">
    <property type="entry name" value="Cytochrome P450"/>
    <property type="match status" value="1"/>
</dbReference>
<dbReference type="InterPro" id="IPR036396">
    <property type="entry name" value="Cyt_P450_sf"/>
</dbReference>
<dbReference type="SUPFAM" id="SSF48264">
    <property type="entry name" value="Cytochrome P450"/>
    <property type="match status" value="1"/>
</dbReference>
<dbReference type="GO" id="GO:0005506">
    <property type="term" value="F:iron ion binding"/>
    <property type="evidence" value="ECO:0007669"/>
    <property type="project" value="InterPro"/>
</dbReference>
<dbReference type="AlphaFoldDB" id="A0A8S3GY70"/>
<protein>
    <submittedName>
        <fullName evidence="1">Uncharacterized protein</fullName>
    </submittedName>
</protein>
<comment type="caution">
    <text evidence="1">The sequence shown here is derived from an EMBL/GenBank/DDBJ whole genome shotgun (WGS) entry which is preliminary data.</text>
</comment>
<proteinExistence type="predicted"/>
<feature type="non-terminal residue" evidence="1">
    <location>
        <position position="1"/>
    </location>
</feature>
<dbReference type="Proteomes" id="UP000676336">
    <property type="component" value="Unassembled WGS sequence"/>
</dbReference>
<evidence type="ECO:0000313" key="2">
    <source>
        <dbReference type="Proteomes" id="UP000676336"/>
    </source>
</evidence>
<dbReference type="EMBL" id="CAJOBI010314787">
    <property type="protein sequence ID" value="CAF5174957.1"/>
    <property type="molecule type" value="Genomic_DNA"/>
</dbReference>
<dbReference type="GO" id="GO:0020037">
    <property type="term" value="F:heme binding"/>
    <property type="evidence" value="ECO:0007669"/>
    <property type="project" value="InterPro"/>
</dbReference>
<gene>
    <name evidence="1" type="ORF">SMN809_LOCUS67140</name>
</gene>
<reference evidence="1" key="1">
    <citation type="submission" date="2021-02" db="EMBL/GenBank/DDBJ databases">
        <authorList>
            <person name="Nowell W R."/>
        </authorList>
    </citation>
    <scope>NUCLEOTIDE SEQUENCE</scope>
</reference>
<accession>A0A8S3GY70</accession>